<organism evidence="3 4">
    <name type="scientific">Brachionus plicatilis</name>
    <name type="common">Marine rotifer</name>
    <name type="synonym">Brachionus muelleri</name>
    <dbReference type="NCBI Taxonomy" id="10195"/>
    <lineage>
        <taxon>Eukaryota</taxon>
        <taxon>Metazoa</taxon>
        <taxon>Spiralia</taxon>
        <taxon>Gnathifera</taxon>
        <taxon>Rotifera</taxon>
        <taxon>Eurotatoria</taxon>
        <taxon>Monogononta</taxon>
        <taxon>Pseudotrocha</taxon>
        <taxon>Ploima</taxon>
        <taxon>Brachionidae</taxon>
        <taxon>Brachionus</taxon>
    </lineage>
</organism>
<feature type="compositionally biased region" description="Basic residues" evidence="1">
    <location>
        <begin position="30"/>
        <end position="46"/>
    </location>
</feature>
<feature type="region of interest" description="Disordered" evidence="1">
    <location>
        <begin position="28"/>
        <end position="49"/>
    </location>
</feature>
<dbReference type="EMBL" id="REGN01003168">
    <property type="protein sequence ID" value="RNA24092.1"/>
    <property type="molecule type" value="Genomic_DNA"/>
</dbReference>
<feature type="chain" id="PRO_5018332878" description="EGF-like domain-containing protein" evidence="2">
    <location>
        <begin position="24"/>
        <end position="158"/>
    </location>
</feature>
<evidence type="ECO:0000256" key="2">
    <source>
        <dbReference type="SAM" id="SignalP"/>
    </source>
</evidence>
<feature type="signal peptide" evidence="2">
    <location>
        <begin position="1"/>
        <end position="23"/>
    </location>
</feature>
<evidence type="ECO:0008006" key="5">
    <source>
        <dbReference type="Google" id="ProtNLM"/>
    </source>
</evidence>
<accession>A0A3M7RKL0</accession>
<sequence>MKQINLVVCTLAVLLVVSYIADARPGKGGKWGHGKGGHGKGGHGKGGKHDKFNKYNATCTTDDNCNRRGKNGLVCTSGFCLCSDGSNWVSKDVTFGSKTKTVSYCDIPYDGTCTVHTLPNGETAHKCRDGLICDSASLKCACETGSWDGSACGMLNNN</sequence>
<name>A0A3M7RKL0_BRAPC</name>
<keyword evidence="4" id="KW-1185">Reference proteome</keyword>
<comment type="caution">
    <text evidence="3">The sequence shown here is derived from an EMBL/GenBank/DDBJ whole genome shotgun (WGS) entry which is preliminary data.</text>
</comment>
<gene>
    <name evidence="3" type="ORF">BpHYR1_008915</name>
</gene>
<evidence type="ECO:0000313" key="3">
    <source>
        <dbReference type="EMBL" id="RNA24092.1"/>
    </source>
</evidence>
<dbReference type="Proteomes" id="UP000276133">
    <property type="component" value="Unassembled WGS sequence"/>
</dbReference>
<evidence type="ECO:0000313" key="4">
    <source>
        <dbReference type="Proteomes" id="UP000276133"/>
    </source>
</evidence>
<dbReference type="AlphaFoldDB" id="A0A3M7RKL0"/>
<evidence type="ECO:0000256" key="1">
    <source>
        <dbReference type="SAM" id="MobiDB-lite"/>
    </source>
</evidence>
<keyword evidence="2" id="KW-0732">Signal</keyword>
<protein>
    <recommendedName>
        <fullName evidence="5">EGF-like domain-containing protein</fullName>
    </recommendedName>
</protein>
<proteinExistence type="predicted"/>
<reference evidence="3 4" key="1">
    <citation type="journal article" date="2018" name="Sci. Rep.">
        <title>Genomic signatures of local adaptation to the degree of environmental predictability in rotifers.</title>
        <authorList>
            <person name="Franch-Gras L."/>
            <person name="Hahn C."/>
            <person name="Garcia-Roger E.M."/>
            <person name="Carmona M.J."/>
            <person name="Serra M."/>
            <person name="Gomez A."/>
        </authorList>
    </citation>
    <scope>NUCLEOTIDE SEQUENCE [LARGE SCALE GENOMIC DNA]</scope>
    <source>
        <strain evidence="3">HYR1</strain>
    </source>
</reference>